<protein>
    <submittedName>
        <fullName evidence="1">Uncharacterized protein</fullName>
    </submittedName>
</protein>
<name>A0A8S5RY26_9CAUD</name>
<accession>A0A8S5RY26</accession>
<proteinExistence type="predicted"/>
<organism evidence="1">
    <name type="scientific">Siphoviridae sp. ctWdm1</name>
    <dbReference type="NCBI Taxonomy" id="2827883"/>
    <lineage>
        <taxon>Viruses</taxon>
        <taxon>Duplodnaviria</taxon>
        <taxon>Heunggongvirae</taxon>
        <taxon>Uroviricota</taxon>
        <taxon>Caudoviricetes</taxon>
    </lineage>
</organism>
<sequence length="104" mass="12342">MRIRRINKYSGVFMLVRLNKDMIYDLKAIRSIQIINNSIILIGICVNSNSDNELIKYVHISSELENVNFIYDLIWREINYSLVHYKQILDLYNLIKTYGQVKEG</sequence>
<evidence type="ECO:0000313" key="1">
    <source>
        <dbReference type="EMBL" id="DAF43576.1"/>
    </source>
</evidence>
<dbReference type="EMBL" id="BK032509">
    <property type="protein sequence ID" value="DAF43576.1"/>
    <property type="molecule type" value="Genomic_DNA"/>
</dbReference>
<reference evidence="1" key="1">
    <citation type="journal article" date="2021" name="Proc. Natl. Acad. Sci. U.S.A.">
        <title>A Catalog of Tens of Thousands of Viruses from Human Metagenomes Reveals Hidden Associations with Chronic Diseases.</title>
        <authorList>
            <person name="Tisza M.J."/>
            <person name="Buck C.B."/>
        </authorList>
    </citation>
    <scope>NUCLEOTIDE SEQUENCE</scope>
    <source>
        <strain evidence="1">CtWdm1</strain>
    </source>
</reference>